<dbReference type="Proteomes" id="UP000886595">
    <property type="component" value="Unassembled WGS sequence"/>
</dbReference>
<organism evidence="3 4">
    <name type="scientific">Brassica carinata</name>
    <name type="common">Ethiopian mustard</name>
    <name type="synonym">Abyssinian cabbage</name>
    <dbReference type="NCBI Taxonomy" id="52824"/>
    <lineage>
        <taxon>Eukaryota</taxon>
        <taxon>Viridiplantae</taxon>
        <taxon>Streptophyta</taxon>
        <taxon>Embryophyta</taxon>
        <taxon>Tracheophyta</taxon>
        <taxon>Spermatophyta</taxon>
        <taxon>Magnoliopsida</taxon>
        <taxon>eudicotyledons</taxon>
        <taxon>Gunneridae</taxon>
        <taxon>Pentapetalae</taxon>
        <taxon>rosids</taxon>
        <taxon>malvids</taxon>
        <taxon>Brassicales</taxon>
        <taxon>Brassicaceae</taxon>
        <taxon>Brassiceae</taxon>
        <taxon>Brassica</taxon>
    </lineage>
</organism>
<dbReference type="InterPro" id="IPR040256">
    <property type="entry name" value="At4g02000-like"/>
</dbReference>
<feature type="region of interest" description="Disordered" evidence="1">
    <location>
        <begin position="429"/>
        <end position="461"/>
    </location>
</feature>
<dbReference type="PANTHER" id="PTHR31286:SF113">
    <property type="entry name" value="DUF4283 DOMAIN-CONTAINING PROTEIN"/>
    <property type="match status" value="1"/>
</dbReference>
<evidence type="ECO:0000256" key="1">
    <source>
        <dbReference type="SAM" id="MobiDB-lite"/>
    </source>
</evidence>
<feature type="region of interest" description="Disordered" evidence="1">
    <location>
        <begin position="508"/>
        <end position="557"/>
    </location>
</feature>
<feature type="compositionally biased region" description="Basic and acidic residues" evidence="1">
    <location>
        <begin position="435"/>
        <end position="444"/>
    </location>
</feature>
<feature type="compositionally biased region" description="Basic and acidic residues" evidence="1">
    <location>
        <begin position="517"/>
        <end position="535"/>
    </location>
</feature>
<dbReference type="AlphaFoldDB" id="A0A8X7TRB9"/>
<evidence type="ECO:0000259" key="2">
    <source>
        <dbReference type="Pfam" id="PF14111"/>
    </source>
</evidence>
<sequence length="750" mass="84177">MVFENCELGNRWKDEDNERVGVIVKIWRTEKSWLDKDLIRKGKTGFSGYRVIKRDCDHIYVVGIRSTDFAAKDLDGEKWISISILFKMRSSDFTGINSVYSLRKNLFFQHGIRRINFGLDTIGIWSLWISWVCDEQILQKTWKGGHNHGFNCNIFGINGGKSGSGEFGNCNKNKKHGWCFTFCITYSSYLIALSSKNHRLAVVCLIMTQSQLLGAGGDIKEGEGARKRLKISVPHFDNSALVKTYSRTIIGRCMNPPAQEMKALLQNIPKIWKLEDRVVGTDLGHGKFQFDFQKEEEIEAVLKLQPYHFDYWMVALARWQPRKSQLFPAEIPFWVRVLGVPMEFRTHATLESIGDALGRTVSVDLEHLRVHVVIDAFQQLCFETTVNFKGGEYYEAVEAAISLRYEKLFGYCPICASLCHTEDKCPLAKPAMKTSPDKKKENRDGNGGWQEGGKHADRAQSYKGVVINGNTGYQQKERDGRDYYGKGKGKMGEETDFKWVWAAEKGNKGSANNRGSYRGDGEASRQRMPRREDSRMAVQERSSRGATENKAVEAPEEGEIKAVEASNQQLPSQTFQEELAKTQAIGTEVISDPMDAESGLQVIQSLVGDSSTLNEDKVMDMDEIREGFLANGIDMDAVDELQECSEGEVEEAMRELDRAGNEDIHEDEALVTAVDGKGTTDVEMAKQHGTHKRLFKPAAGTAVSTKMRMASVWASPRKRTGVKSGMRQGENSKQMDAKGTSNPKSGLPKP</sequence>
<reference evidence="3 4" key="1">
    <citation type="submission" date="2020-02" db="EMBL/GenBank/DDBJ databases">
        <authorList>
            <person name="Ma Q."/>
            <person name="Huang Y."/>
            <person name="Song X."/>
            <person name="Pei D."/>
        </authorList>
    </citation>
    <scope>NUCLEOTIDE SEQUENCE [LARGE SCALE GENOMIC DNA]</scope>
    <source>
        <strain evidence="3">Sxm20200214</strain>
        <tissue evidence="3">Leaf</tissue>
    </source>
</reference>
<proteinExistence type="predicted"/>
<dbReference type="OrthoDB" id="10303689at2759"/>
<evidence type="ECO:0000313" key="4">
    <source>
        <dbReference type="Proteomes" id="UP000886595"/>
    </source>
</evidence>
<dbReference type="Pfam" id="PF14111">
    <property type="entry name" value="DUF4283"/>
    <property type="match status" value="1"/>
</dbReference>
<gene>
    <name evidence="3" type="ORF">Bca52824_081508</name>
</gene>
<name>A0A8X7TRB9_BRACI</name>
<evidence type="ECO:0000313" key="3">
    <source>
        <dbReference type="EMBL" id="KAG2251372.1"/>
    </source>
</evidence>
<dbReference type="PANTHER" id="PTHR31286">
    <property type="entry name" value="GLYCINE-RICH CELL WALL STRUCTURAL PROTEIN 1.8-LIKE"/>
    <property type="match status" value="1"/>
</dbReference>
<protein>
    <recommendedName>
        <fullName evidence="2">DUF4283 domain-containing protein</fullName>
    </recommendedName>
</protein>
<dbReference type="InterPro" id="IPR025558">
    <property type="entry name" value="DUF4283"/>
</dbReference>
<comment type="caution">
    <text evidence="3">The sequence shown here is derived from an EMBL/GenBank/DDBJ whole genome shotgun (WGS) entry which is preliminary data.</text>
</comment>
<feature type="domain" description="DUF4283" evidence="2">
    <location>
        <begin position="246"/>
        <end position="322"/>
    </location>
</feature>
<keyword evidence="4" id="KW-1185">Reference proteome</keyword>
<feature type="region of interest" description="Disordered" evidence="1">
    <location>
        <begin position="700"/>
        <end position="750"/>
    </location>
</feature>
<accession>A0A8X7TRB9</accession>
<dbReference type="EMBL" id="JAAMPC010000016">
    <property type="protein sequence ID" value="KAG2251372.1"/>
    <property type="molecule type" value="Genomic_DNA"/>
</dbReference>
<feature type="compositionally biased region" description="Polar residues" evidence="1">
    <location>
        <begin position="729"/>
        <end position="744"/>
    </location>
</feature>